<evidence type="ECO:0000313" key="3">
    <source>
        <dbReference type="EMBL" id="MFC6891606.1"/>
    </source>
</evidence>
<dbReference type="AlphaFoldDB" id="A0ABD5UU10"/>
<gene>
    <name evidence="3" type="ORF">ACFQE9_03100</name>
</gene>
<dbReference type="InterPro" id="IPR014729">
    <property type="entry name" value="Rossmann-like_a/b/a_fold"/>
</dbReference>
<keyword evidence="4" id="KW-1185">Reference proteome</keyword>
<dbReference type="PANTHER" id="PTHR46268">
    <property type="entry name" value="STRESS RESPONSE PROTEIN NHAX"/>
    <property type="match status" value="1"/>
</dbReference>
<dbReference type="Proteomes" id="UP001596296">
    <property type="component" value="Unassembled WGS sequence"/>
</dbReference>
<feature type="domain" description="UspA" evidence="2">
    <location>
        <begin position="2"/>
        <end position="139"/>
    </location>
</feature>
<evidence type="ECO:0000313" key="4">
    <source>
        <dbReference type="Proteomes" id="UP001596296"/>
    </source>
</evidence>
<comment type="caution">
    <text evidence="3">The sequence shown here is derived from an EMBL/GenBank/DDBJ whole genome shotgun (WGS) entry which is preliminary data.</text>
</comment>
<evidence type="ECO:0000256" key="1">
    <source>
        <dbReference type="ARBA" id="ARBA00008791"/>
    </source>
</evidence>
<protein>
    <submittedName>
        <fullName evidence="3">Universal stress protein</fullName>
    </submittedName>
</protein>
<dbReference type="PANTHER" id="PTHR46268:SF6">
    <property type="entry name" value="UNIVERSAL STRESS PROTEIN UP12"/>
    <property type="match status" value="1"/>
</dbReference>
<dbReference type="InterPro" id="IPR006016">
    <property type="entry name" value="UspA"/>
</dbReference>
<dbReference type="SUPFAM" id="SSF52402">
    <property type="entry name" value="Adenine nucleotide alpha hydrolases-like"/>
    <property type="match status" value="1"/>
</dbReference>
<name>A0ABD5UU10_9EURY</name>
<dbReference type="Gene3D" id="3.40.50.620">
    <property type="entry name" value="HUPs"/>
    <property type="match status" value="1"/>
</dbReference>
<accession>A0ABD5UU10</accession>
<dbReference type="RefSeq" id="WP_379740147.1">
    <property type="nucleotide sequence ID" value="NZ_JBHSVN010000001.1"/>
</dbReference>
<organism evidence="3 4">
    <name type="scientific">Halopenitus salinus</name>
    <dbReference type="NCBI Taxonomy" id="1198295"/>
    <lineage>
        <taxon>Archaea</taxon>
        <taxon>Methanobacteriati</taxon>
        <taxon>Methanobacteriota</taxon>
        <taxon>Stenosarchaea group</taxon>
        <taxon>Halobacteria</taxon>
        <taxon>Halobacteriales</taxon>
        <taxon>Haloferacaceae</taxon>
        <taxon>Halopenitus</taxon>
    </lineage>
</organism>
<reference evidence="3 4" key="1">
    <citation type="journal article" date="2019" name="Int. J. Syst. Evol. Microbiol.">
        <title>The Global Catalogue of Microorganisms (GCM) 10K type strain sequencing project: providing services to taxonomists for standard genome sequencing and annotation.</title>
        <authorList>
            <consortium name="The Broad Institute Genomics Platform"/>
            <consortium name="The Broad Institute Genome Sequencing Center for Infectious Disease"/>
            <person name="Wu L."/>
            <person name="Ma J."/>
        </authorList>
    </citation>
    <scope>NUCLEOTIDE SEQUENCE [LARGE SCALE GENOMIC DNA]</scope>
    <source>
        <strain evidence="3 4">SKJ47</strain>
    </source>
</reference>
<dbReference type="EMBL" id="JBHSXL010000003">
    <property type="protein sequence ID" value="MFC6891606.1"/>
    <property type="molecule type" value="Genomic_DNA"/>
</dbReference>
<proteinExistence type="inferred from homology"/>
<dbReference type="Pfam" id="PF00582">
    <property type="entry name" value="Usp"/>
    <property type="match status" value="1"/>
</dbReference>
<evidence type="ECO:0000259" key="2">
    <source>
        <dbReference type="Pfam" id="PF00582"/>
    </source>
</evidence>
<dbReference type="CDD" id="cd00293">
    <property type="entry name" value="USP-like"/>
    <property type="match status" value="1"/>
</dbReference>
<sequence length="152" mass="16511">MTIIAAIDRSDDAEHVVAEGAKLAERFGTELHVVHVAGQYETTKRVRLDASEGSRDPLEMDDDERARVHAESVGTAVTDEFTAVGLVGFPADEILRYADERDARYIVVGGRRRSPIGKALFGSTAQEILLESTRPVVTVARSKAADDSVSEE</sequence>
<comment type="similarity">
    <text evidence="1">Belongs to the universal stress protein A family.</text>
</comment>